<evidence type="ECO:0000256" key="1">
    <source>
        <dbReference type="ARBA" id="ARBA00006484"/>
    </source>
</evidence>
<feature type="domain" description="Ketoreductase" evidence="3">
    <location>
        <begin position="7"/>
        <end position="188"/>
    </location>
</feature>
<dbReference type="PRINTS" id="PR00081">
    <property type="entry name" value="GDHRDH"/>
</dbReference>
<keyword evidence="5" id="KW-1185">Reference proteome</keyword>
<dbReference type="InterPro" id="IPR002347">
    <property type="entry name" value="SDR_fam"/>
</dbReference>
<dbReference type="PATRIC" id="fig|345309.4.peg.2649"/>
<comment type="similarity">
    <text evidence="1">Belongs to the short-chain dehydrogenases/reductases (SDR) family.</text>
</comment>
<dbReference type="OrthoDB" id="9787298at2"/>
<dbReference type="PANTHER" id="PTHR42760:SF133">
    <property type="entry name" value="3-OXOACYL-[ACYL-CARRIER-PROTEIN] REDUCTASE"/>
    <property type="match status" value="1"/>
</dbReference>
<comment type="caution">
    <text evidence="4">The sequence shown here is derived from an EMBL/GenBank/DDBJ whole genome shotgun (WGS) entry which is preliminary data.</text>
</comment>
<dbReference type="AlphaFoldDB" id="A0A0F3KG76"/>
<evidence type="ECO:0000259" key="3">
    <source>
        <dbReference type="SMART" id="SM00822"/>
    </source>
</evidence>
<protein>
    <submittedName>
        <fullName evidence="4">3-oxoacyl-ACP reductase</fullName>
    </submittedName>
</protein>
<dbReference type="PROSITE" id="PS00061">
    <property type="entry name" value="ADH_SHORT"/>
    <property type="match status" value="1"/>
</dbReference>
<proteinExistence type="inferred from homology"/>
<dbReference type="PRINTS" id="PR00080">
    <property type="entry name" value="SDRFAMILY"/>
</dbReference>
<dbReference type="GO" id="GO:0016616">
    <property type="term" value="F:oxidoreductase activity, acting on the CH-OH group of donors, NAD or NADP as acceptor"/>
    <property type="evidence" value="ECO:0007669"/>
    <property type="project" value="UniProtKB-ARBA"/>
</dbReference>
<evidence type="ECO:0000313" key="5">
    <source>
        <dbReference type="Proteomes" id="UP000033651"/>
    </source>
</evidence>
<dbReference type="GO" id="GO:0048038">
    <property type="term" value="F:quinone binding"/>
    <property type="evidence" value="ECO:0007669"/>
    <property type="project" value="TreeGrafter"/>
</dbReference>
<accession>A0A0F3KG76</accession>
<dbReference type="CDD" id="cd05233">
    <property type="entry name" value="SDR_c"/>
    <property type="match status" value="1"/>
</dbReference>
<keyword evidence="2" id="KW-0560">Oxidoreductase</keyword>
<dbReference type="Pfam" id="PF13561">
    <property type="entry name" value="adh_short_C2"/>
    <property type="match status" value="1"/>
</dbReference>
<dbReference type="FunFam" id="3.40.50.720:FF:000084">
    <property type="entry name" value="Short-chain dehydrogenase reductase"/>
    <property type="match status" value="1"/>
</dbReference>
<dbReference type="GO" id="GO:0006633">
    <property type="term" value="P:fatty acid biosynthetic process"/>
    <property type="evidence" value="ECO:0007669"/>
    <property type="project" value="TreeGrafter"/>
</dbReference>
<sequence>MTTHEGKIAIVTGGKQGIGRGIAELLAARGAKVVLVNREDASAVARAIGQGATSVAADVATEEGWATVARHVDEAHGRVDILIHAAGIYPLATLDEMTPEAWRRVMAINLDAHVMGARAIVPLMRKAGGGAIVAVGSDAVGMVTPPGMGFSHYVASKMGVVGLVRALANELAADNIIVNAVHPGITDTEGASGMPNEQKAQVYMMQAIKRLGTPADVAGPVAFLTSDDARFVTGQTLVVDGGLMRV</sequence>
<dbReference type="InterPro" id="IPR057326">
    <property type="entry name" value="KR_dom"/>
</dbReference>
<reference evidence="4 5" key="1">
    <citation type="submission" date="2015-03" db="EMBL/GenBank/DDBJ databases">
        <title>Draft genome sequence of Luteibacter yeojuensis strain SU11.</title>
        <authorList>
            <person name="Sulaiman J."/>
            <person name="Priya K."/>
            <person name="Chan K.-G."/>
        </authorList>
    </citation>
    <scope>NUCLEOTIDE SEQUENCE [LARGE SCALE GENOMIC DNA]</scope>
    <source>
        <strain evidence="4 5">SU11</strain>
    </source>
</reference>
<dbReference type="PANTHER" id="PTHR42760">
    <property type="entry name" value="SHORT-CHAIN DEHYDROGENASES/REDUCTASES FAMILY MEMBER"/>
    <property type="match status" value="1"/>
</dbReference>
<evidence type="ECO:0000256" key="2">
    <source>
        <dbReference type="ARBA" id="ARBA00023002"/>
    </source>
</evidence>
<dbReference type="SUPFAM" id="SSF51735">
    <property type="entry name" value="NAD(P)-binding Rossmann-fold domains"/>
    <property type="match status" value="1"/>
</dbReference>
<name>A0A0F3KG76_9GAMM</name>
<organism evidence="4 5">
    <name type="scientific">Luteibacter yeojuensis</name>
    <dbReference type="NCBI Taxonomy" id="345309"/>
    <lineage>
        <taxon>Bacteria</taxon>
        <taxon>Pseudomonadati</taxon>
        <taxon>Pseudomonadota</taxon>
        <taxon>Gammaproteobacteria</taxon>
        <taxon>Lysobacterales</taxon>
        <taxon>Rhodanobacteraceae</taxon>
        <taxon>Luteibacter</taxon>
    </lineage>
</organism>
<evidence type="ECO:0000313" key="4">
    <source>
        <dbReference type="EMBL" id="KJV30017.1"/>
    </source>
</evidence>
<dbReference type="Proteomes" id="UP000033651">
    <property type="component" value="Unassembled WGS sequence"/>
</dbReference>
<dbReference type="EMBL" id="JZRB01000034">
    <property type="protein sequence ID" value="KJV30017.1"/>
    <property type="molecule type" value="Genomic_DNA"/>
</dbReference>
<dbReference type="SMART" id="SM00822">
    <property type="entry name" value="PKS_KR"/>
    <property type="match status" value="1"/>
</dbReference>
<dbReference type="InterPro" id="IPR036291">
    <property type="entry name" value="NAD(P)-bd_dom_sf"/>
</dbReference>
<dbReference type="InterPro" id="IPR020904">
    <property type="entry name" value="Sc_DH/Rdtase_CS"/>
</dbReference>
<gene>
    <name evidence="4" type="ORF">VI08_15230</name>
</gene>
<dbReference type="Gene3D" id="3.40.50.720">
    <property type="entry name" value="NAD(P)-binding Rossmann-like Domain"/>
    <property type="match status" value="1"/>
</dbReference>
<dbReference type="RefSeq" id="WP_045830470.1">
    <property type="nucleotide sequence ID" value="NZ_JZRB01000034.1"/>
</dbReference>